<dbReference type="PROSITE" id="PS50082">
    <property type="entry name" value="WD_REPEATS_2"/>
    <property type="match status" value="1"/>
</dbReference>
<sequence length="1737" mass="185665">MDVLHSQNVPCLALVLGDEEALNSLQDSFSAFPHGVTYAQFRRLLLSYLHGDAEFEAGNDAASSPYSSLPASSDALHLPSPSSFPRTASPLEASATPGVARTSGSSAGTSSSCTASGMHVLEGQDTNREEARLRRVRTRQELAGVCATPVDPLKQLFNRIDVRNEQRVTWDDLLDYVVAEAGAGAAEARYGATRTRIYSFARALQCPPKQRCPTSTSPSAQQRGSSVASTSVKSLTYKRFCRDVHGARTARTRTKTDNGSSITIRTEEDLSLIRILDGLESHNAVFFVSSRSYPFLLYGKESLERVFTAPPDMLGGSVPTAVSYLAELDLFLCYSTDDRLLRGWYCLLAQSIATVAVTPLLIEGFVRRMRVMPICSPTYADYAESVFLGDSYGHVMHVTAPRGRCGGMAFEMQRIYKGLHSRSSGGLVDFCVYGSQLYSSGFDGRVVATSLLTGQSSEIGCVVHQHLHALVYVPAHNGLVAATSGSRQLLWWEAGSQSALPGVAFDHAGYGDHTAAIVAVVYVVESDYVASADCDGVVKVWEMATHHCVQSFQSSRTSGDDASGSGGSGEAAPATTLKSRSRAKSISESMDGFSASAGRDMMMLTHNGLHSLLSESAGTHNVGGAQCHALVYCAETEELMCGFANAITCRGLRGNRSPYVCDAVEVCQDVLYDVRNHTFLLRSATRLGVWDGVTGVRRGLLDRTTVKNTSHAKADIKAVCLDDLGSRVFLSAGDGNVYAYSTQGLAAEAGGDDDESLHLWNAATFEVGPDGSRTPVFVEKMHFSSTLRTWIAITSGGMLLVRNEADSQQTVAAATFTVSSVALTHMRVAEELGLVAVVDAEHRVYLYDMEAWTDAPETRSLVQYGRIVDLTFLEAAPVLVTVHAGGVCRCWSCPPAVECFELLGTIYHPQLPPPAASEEETLYDITRPGSSTSGAGGLSSAKLSGSMSASGDVAACMATQPANASLSRTPSARLLTAPFRDGNSSFSRKNASRHPVAKAGTDELTDSKSGAVAGPGHTNDQQPSANGSYTWANNTVDFGHASCPDARDHQSVAPETLIKNSVARTPTLLREEKEFTAVGYDGQSHHLFLGDTKGVVHVYRVCEMLQRYRLPRCSYAARPAFSLFAAGRLNSTDRENKDGEEGGKGEAPVHTPCDPVRLRSVEVHDLHRDRTVPRKRNLSLVAAARLPQHQLQSKSKPHSEAAGSVVCVRWLSNRGVLATSGNDHEVWLLNAEGDKLGFLSEERLPPRPRNTPSTTPSPPLRDMPGSESLAMSLSHGKSARPDDALPLQRPFFLSPTQAAVATANVFAGPPPSTGVLPCCTHSNLSRDTLTTNTSHFLPLQPKDDDGGVTSATATAVRGNVAEVRADKWDAISLQPQPVAGDPPHPPRPACELADYLTLTNLKTPLENPKSDRRAGEGGTVAANNTTPNSSQRNSSSFPAAFLSSKPLPLPQATEKKPVRRTSKPPRFTKSGYAVPSVQAADADQQRGPHRATDDAVADNDANASPSVANVVEGPLLPSGQRLCSPSLQHESVREGAEGDACSRISCNTDAPTLPNATVLPTHVYFPSNIRRASPPVTPTKPTEADNGTCESPLCMVTGVAFRQPSTRQGQQEDTAYSPRIAAENDPSAFFTRIVPQRGPPALTSVLGPKTTGDAASRGRFGAPEKGRFVSPPGAARMGAMNLPTRLAAPEYAAPPKGTAAQDLPMLAYTSPGEENETLGLYSRELQQRLRRPRGSDT</sequence>
<dbReference type="PANTHER" id="PTHR44324">
    <property type="entry name" value="WD40 REPEAT DOMAIN 95"/>
    <property type="match status" value="1"/>
</dbReference>
<feature type="region of interest" description="Disordered" evidence="5">
    <location>
        <begin position="1239"/>
        <end position="1283"/>
    </location>
</feature>
<feature type="compositionally biased region" description="Basic and acidic residues" evidence="5">
    <location>
        <begin position="1132"/>
        <end position="1144"/>
    </location>
</feature>
<feature type="region of interest" description="Disordered" evidence="5">
    <location>
        <begin position="207"/>
        <end position="230"/>
    </location>
</feature>
<gene>
    <name evidence="6" type="ORF">ABB37_00545</name>
</gene>
<keyword evidence="7" id="KW-1185">Reference proteome</keyword>
<dbReference type="PROSITE" id="PS50294">
    <property type="entry name" value="WD_REPEATS_REGION"/>
    <property type="match status" value="1"/>
</dbReference>
<feature type="compositionally biased region" description="Low complexity" evidence="5">
    <location>
        <begin position="554"/>
        <end position="563"/>
    </location>
</feature>
<comment type="caution">
    <text evidence="6">The sequence shown here is derived from an EMBL/GenBank/DDBJ whole genome shotgun (WGS) entry which is preliminary data.</text>
</comment>
<protein>
    <submittedName>
        <fullName evidence="6">Uncharacterized protein</fullName>
    </submittedName>
</protein>
<keyword evidence="3" id="KW-0689">Ribosomal protein</keyword>
<dbReference type="InterPro" id="IPR019775">
    <property type="entry name" value="WD40_repeat_CS"/>
</dbReference>
<feature type="region of interest" description="Disordered" evidence="5">
    <location>
        <begin position="1640"/>
        <end position="1673"/>
    </location>
</feature>
<dbReference type="InterPro" id="IPR015943">
    <property type="entry name" value="WD40/YVTN_repeat-like_dom_sf"/>
</dbReference>
<dbReference type="VEuPathDB" id="TriTrypDB:LpyrH10_01_5450"/>
<evidence type="ECO:0000313" key="7">
    <source>
        <dbReference type="Proteomes" id="UP000037923"/>
    </source>
</evidence>
<evidence type="ECO:0000256" key="3">
    <source>
        <dbReference type="ARBA" id="ARBA00022980"/>
    </source>
</evidence>
<feature type="compositionally biased region" description="Low complexity" evidence="5">
    <location>
        <begin position="60"/>
        <end position="76"/>
    </location>
</feature>
<keyword evidence="3" id="KW-0687">Ribonucleoprotein</keyword>
<proteinExistence type="predicted"/>
<evidence type="ECO:0000256" key="5">
    <source>
        <dbReference type="SAM" id="MobiDB-lite"/>
    </source>
</evidence>
<dbReference type="OrthoDB" id="1068471at2759"/>
<dbReference type="SUPFAM" id="SSF50978">
    <property type="entry name" value="WD40 repeat-like"/>
    <property type="match status" value="1"/>
</dbReference>
<feature type="region of interest" description="Disordered" evidence="5">
    <location>
        <begin position="60"/>
        <end position="118"/>
    </location>
</feature>
<dbReference type="Proteomes" id="UP000037923">
    <property type="component" value="Unassembled WGS sequence"/>
</dbReference>
<evidence type="ECO:0000256" key="1">
    <source>
        <dbReference type="ARBA" id="ARBA00022574"/>
    </source>
</evidence>
<feature type="region of interest" description="Disordered" evidence="5">
    <location>
        <begin position="1401"/>
        <end position="1501"/>
    </location>
</feature>
<dbReference type="OMA" id="RQLLWWE"/>
<dbReference type="EMBL" id="LGTL01000001">
    <property type="protein sequence ID" value="KPA86341.1"/>
    <property type="molecule type" value="Genomic_DNA"/>
</dbReference>
<dbReference type="InterPro" id="IPR051242">
    <property type="entry name" value="WD-EF-hand_domain"/>
</dbReference>
<dbReference type="GO" id="GO:0005840">
    <property type="term" value="C:ribosome"/>
    <property type="evidence" value="ECO:0007669"/>
    <property type="project" value="UniProtKB-KW"/>
</dbReference>
<feature type="compositionally biased region" description="Polar residues" evidence="5">
    <location>
        <begin position="1421"/>
        <end position="1437"/>
    </location>
</feature>
<dbReference type="InterPro" id="IPR036322">
    <property type="entry name" value="WD40_repeat_dom_sf"/>
</dbReference>
<dbReference type="SMART" id="SM00320">
    <property type="entry name" value="WD40"/>
    <property type="match status" value="6"/>
</dbReference>
<dbReference type="InterPro" id="IPR001680">
    <property type="entry name" value="WD40_rpt"/>
</dbReference>
<accession>A0A0N1J5H5</accession>
<dbReference type="RefSeq" id="XP_015664780.1">
    <property type="nucleotide sequence ID" value="XM_015796772.1"/>
</dbReference>
<dbReference type="PROSITE" id="PS00678">
    <property type="entry name" value="WD_REPEATS_1"/>
    <property type="match status" value="1"/>
</dbReference>
<feature type="repeat" description="WD" evidence="4">
    <location>
        <begin position="510"/>
        <end position="551"/>
    </location>
</feature>
<dbReference type="PANTHER" id="PTHR44324:SF4">
    <property type="entry name" value="WD40 REPEAT DOMAIN 95"/>
    <property type="match status" value="1"/>
</dbReference>
<dbReference type="Gene3D" id="2.130.10.10">
    <property type="entry name" value="YVTN repeat-like/Quinoprotein amine dehydrogenase"/>
    <property type="match status" value="2"/>
</dbReference>
<feature type="region of interest" description="Disordered" evidence="5">
    <location>
        <begin position="1132"/>
        <end position="1153"/>
    </location>
</feature>
<evidence type="ECO:0000256" key="2">
    <source>
        <dbReference type="ARBA" id="ARBA00022737"/>
    </source>
</evidence>
<organism evidence="6 7">
    <name type="scientific">Leptomonas pyrrhocoris</name>
    <name type="common">Firebug parasite</name>
    <dbReference type="NCBI Taxonomy" id="157538"/>
    <lineage>
        <taxon>Eukaryota</taxon>
        <taxon>Discoba</taxon>
        <taxon>Euglenozoa</taxon>
        <taxon>Kinetoplastea</taxon>
        <taxon>Metakinetoplastina</taxon>
        <taxon>Trypanosomatida</taxon>
        <taxon>Trypanosomatidae</taxon>
        <taxon>Leishmaniinae</taxon>
        <taxon>Leptomonas</taxon>
    </lineage>
</organism>
<feature type="compositionally biased region" description="Basic residues" evidence="5">
    <location>
        <begin position="1728"/>
        <end position="1737"/>
    </location>
</feature>
<feature type="compositionally biased region" description="Basic and acidic residues" evidence="5">
    <location>
        <begin position="1483"/>
        <end position="1493"/>
    </location>
</feature>
<evidence type="ECO:0000313" key="6">
    <source>
        <dbReference type="EMBL" id="KPA86341.1"/>
    </source>
</evidence>
<evidence type="ECO:0000256" key="4">
    <source>
        <dbReference type="PROSITE-ProRule" id="PRU00221"/>
    </source>
</evidence>
<feature type="region of interest" description="Disordered" evidence="5">
    <location>
        <begin position="1709"/>
        <end position="1737"/>
    </location>
</feature>
<feature type="compositionally biased region" description="Low complexity" evidence="5">
    <location>
        <begin position="100"/>
        <end position="117"/>
    </location>
</feature>
<feature type="region of interest" description="Disordered" evidence="5">
    <location>
        <begin position="1568"/>
        <end position="1589"/>
    </location>
</feature>
<dbReference type="GeneID" id="26900842"/>
<reference evidence="6 7" key="1">
    <citation type="submission" date="2015-07" db="EMBL/GenBank/DDBJ databases">
        <title>High-quality genome of monoxenous trypanosomatid Leptomonas pyrrhocoris.</title>
        <authorList>
            <person name="Flegontov P."/>
            <person name="Butenko A."/>
            <person name="Firsov S."/>
            <person name="Vlcek C."/>
            <person name="Logacheva M.D."/>
            <person name="Field M."/>
            <person name="Filatov D."/>
            <person name="Flegontova O."/>
            <person name="Gerasimov E."/>
            <person name="Jackson A.P."/>
            <person name="Kelly S."/>
            <person name="Opperdoes F."/>
            <person name="O'Reilly A."/>
            <person name="Votypka J."/>
            <person name="Yurchenko V."/>
            <person name="Lukes J."/>
        </authorList>
    </citation>
    <scope>NUCLEOTIDE SEQUENCE [LARGE SCALE GENOMIC DNA]</scope>
    <source>
        <strain evidence="6">H10</strain>
    </source>
</reference>
<keyword evidence="1 4" id="KW-0853">WD repeat</keyword>
<keyword evidence="2" id="KW-0677">Repeat</keyword>
<feature type="compositionally biased region" description="Polar residues" evidence="5">
    <location>
        <begin position="212"/>
        <end position="230"/>
    </location>
</feature>
<feature type="region of interest" description="Disordered" evidence="5">
    <location>
        <begin position="554"/>
        <end position="585"/>
    </location>
</feature>
<name>A0A0N1J5H5_LEPPY</name>
<feature type="region of interest" description="Disordered" evidence="5">
    <location>
        <begin position="979"/>
        <end position="1024"/>
    </location>
</feature>